<accession>A0A2I4FLJ0</accession>
<dbReference type="Gramene" id="Jr16_08980_p1">
    <property type="protein sequence ID" value="cds.Jr16_08980_p1"/>
    <property type="gene ID" value="Jr16_08980"/>
</dbReference>
<dbReference type="AlphaFoldDB" id="A0A2I4FLJ0"/>
<sequence length="240" mass="27252">MAKVWKISKHAVFHECGANVFTLTFATHADKYKVLDGKPWLFDNGLFALKLFDGLNQPNKIRFDCEEFWVQFHNLPLAYMNRVCGVQIGKTIGNVLEVDIPDDGIGWDKFLRIKIEMKLHQALPRGRMIGVKGDKVWIPIKYEKLPKVCFMCGYIAHEAGGCTLKSENLAQHAEKIMQFGPRLRAESTYSRRSYYSGKVSHGDSERWKMRPKEGGKPKTDSGEQNGENQGANSNSNLNLD</sequence>
<gene>
    <name evidence="4" type="primary">LOC109000154</name>
</gene>
<dbReference type="InterPro" id="IPR040256">
    <property type="entry name" value="At4g02000-like"/>
</dbReference>
<feature type="domain" description="Zinc knuckle CX2CX4HX4C" evidence="2">
    <location>
        <begin position="131"/>
        <end position="163"/>
    </location>
</feature>
<evidence type="ECO:0000256" key="1">
    <source>
        <dbReference type="SAM" id="MobiDB-lite"/>
    </source>
</evidence>
<evidence type="ECO:0000259" key="2">
    <source>
        <dbReference type="Pfam" id="PF14392"/>
    </source>
</evidence>
<dbReference type="KEGG" id="jre:109000154"/>
<evidence type="ECO:0000313" key="4">
    <source>
        <dbReference type="RefSeq" id="XP_018832529.1"/>
    </source>
</evidence>
<dbReference type="OrthoDB" id="1750606at2759"/>
<dbReference type="Proteomes" id="UP000235220">
    <property type="component" value="Chromosome 16"/>
</dbReference>
<keyword evidence="3" id="KW-1185">Reference proteome</keyword>
<name>A0A2I4FLJ0_JUGRE</name>
<reference evidence="4" key="1">
    <citation type="submission" date="2025-08" db="UniProtKB">
        <authorList>
            <consortium name="RefSeq"/>
        </authorList>
    </citation>
    <scope>IDENTIFICATION</scope>
    <source>
        <tissue evidence="4">Leaves</tissue>
    </source>
</reference>
<dbReference type="PANTHER" id="PTHR31286">
    <property type="entry name" value="GLYCINE-RICH CELL WALL STRUCTURAL PROTEIN 1.8-LIKE"/>
    <property type="match status" value="1"/>
</dbReference>
<dbReference type="RefSeq" id="XP_018832529.1">
    <property type="nucleotide sequence ID" value="XM_018976984.2"/>
</dbReference>
<feature type="compositionally biased region" description="Basic and acidic residues" evidence="1">
    <location>
        <begin position="200"/>
        <end position="221"/>
    </location>
</feature>
<dbReference type="InterPro" id="IPR025836">
    <property type="entry name" value="Zn_knuckle_CX2CX4HX4C"/>
</dbReference>
<dbReference type="Pfam" id="PF14392">
    <property type="entry name" value="zf-CCHC_4"/>
    <property type="match status" value="1"/>
</dbReference>
<organism evidence="3 4">
    <name type="scientific">Juglans regia</name>
    <name type="common">English walnut</name>
    <dbReference type="NCBI Taxonomy" id="51240"/>
    <lineage>
        <taxon>Eukaryota</taxon>
        <taxon>Viridiplantae</taxon>
        <taxon>Streptophyta</taxon>
        <taxon>Embryophyta</taxon>
        <taxon>Tracheophyta</taxon>
        <taxon>Spermatophyta</taxon>
        <taxon>Magnoliopsida</taxon>
        <taxon>eudicotyledons</taxon>
        <taxon>Gunneridae</taxon>
        <taxon>Pentapetalae</taxon>
        <taxon>rosids</taxon>
        <taxon>fabids</taxon>
        <taxon>Fagales</taxon>
        <taxon>Juglandaceae</taxon>
        <taxon>Juglans</taxon>
    </lineage>
</organism>
<evidence type="ECO:0000313" key="3">
    <source>
        <dbReference type="Proteomes" id="UP000235220"/>
    </source>
</evidence>
<dbReference type="FunCoup" id="A0A2I4FLJ0">
    <property type="interactions" value="4"/>
</dbReference>
<feature type="compositionally biased region" description="Polar residues" evidence="1">
    <location>
        <begin position="222"/>
        <end position="240"/>
    </location>
</feature>
<feature type="region of interest" description="Disordered" evidence="1">
    <location>
        <begin position="195"/>
        <end position="240"/>
    </location>
</feature>
<protein>
    <submittedName>
        <fullName evidence="4">Uncharacterized protein LOC109000154</fullName>
    </submittedName>
</protein>
<dbReference type="GeneID" id="109000154"/>
<proteinExistence type="predicted"/>
<dbReference type="PANTHER" id="PTHR31286:SF62">
    <property type="entry name" value="ZINC FINGER, CCHC-TYPE-LIKE PROTEIN"/>
    <property type="match status" value="1"/>
</dbReference>